<comment type="caution">
    <text evidence="1">The sequence shown here is derived from an EMBL/GenBank/DDBJ whole genome shotgun (WGS) entry which is preliminary data.</text>
</comment>
<evidence type="ECO:0000313" key="1">
    <source>
        <dbReference type="EMBL" id="TKA40561.1"/>
    </source>
</evidence>
<dbReference type="OrthoDB" id="3828189at2759"/>
<dbReference type="InterPro" id="IPR053204">
    <property type="entry name" value="Oxopyrrolidines_Biosynth-assoc"/>
</dbReference>
<dbReference type="AlphaFoldDB" id="A0A4U0UWM1"/>
<dbReference type="InterPro" id="IPR022085">
    <property type="entry name" value="OpdG"/>
</dbReference>
<dbReference type="Proteomes" id="UP000310066">
    <property type="component" value="Unassembled WGS sequence"/>
</dbReference>
<name>A0A4U0UWM1_9PEZI</name>
<accession>A0A4U0UWM1</accession>
<dbReference type="PANTHER" id="PTHR38797">
    <property type="entry name" value="NUCLEAR PORE COMPLEX PROTEIN NUP85-RELATED"/>
    <property type="match status" value="1"/>
</dbReference>
<sequence length="297" mass="33288">MATQDAIASTSPLRSYKHSGEYFAALREHVLDILSTESVENQCSSLFSGVLVASLQWADHDCPPSDLTENLTFTWWRFLTVGMSTSSAIDHQRLLHFLATVKQIGHLPPNGSPALLDGKNNEQGRLWADLPFFKPTLTAMLRTTFHDPRDRVPYHGLQEWRALNTLAARLSVCEAHDLRFCAVIAMRDVLEEPTDMTADMLEVVTLWLSTQGYWLEAMAAYSVVTRRFYESPSKWFVYRLEEVAVTPGRLAGEAGVTGEDVSLPRWRFWRARLQALADADASTSPLAASALGRMIDI</sequence>
<dbReference type="Pfam" id="PF12311">
    <property type="entry name" value="DUF3632"/>
    <property type="match status" value="1"/>
</dbReference>
<reference evidence="1 2" key="1">
    <citation type="submission" date="2017-03" db="EMBL/GenBank/DDBJ databases">
        <title>Genomes of endolithic fungi from Antarctica.</title>
        <authorList>
            <person name="Coleine C."/>
            <person name="Masonjones S."/>
            <person name="Stajich J.E."/>
        </authorList>
    </citation>
    <scope>NUCLEOTIDE SEQUENCE [LARGE SCALE GENOMIC DNA]</scope>
    <source>
        <strain evidence="1 2">CCFEE 5311</strain>
    </source>
</reference>
<evidence type="ECO:0000313" key="2">
    <source>
        <dbReference type="Proteomes" id="UP000310066"/>
    </source>
</evidence>
<organism evidence="1 2">
    <name type="scientific">Friedmanniomyces endolithicus</name>
    <dbReference type="NCBI Taxonomy" id="329885"/>
    <lineage>
        <taxon>Eukaryota</taxon>
        <taxon>Fungi</taxon>
        <taxon>Dikarya</taxon>
        <taxon>Ascomycota</taxon>
        <taxon>Pezizomycotina</taxon>
        <taxon>Dothideomycetes</taxon>
        <taxon>Dothideomycetidae</taxon>
        <taxon>Mycosphaerellales</taxon>
        <taxon>Teratosphaeriaceae</taxon>
        <taxon>Friedmanniomyces</taxon>
    </lineage>
</organism>
<proteinExistence type="predicted"/>
<gene>
    <name evidence="1" type="ORF">B0A54_09020</name>
</gene>
<dbReference type="PANTHER" id="PTHR38797:SF4">
    <property type="entry name" value="NUCLEAR PORE COMPLEX PROTEIN NUP85"/>
    <property type="match status" value="1"/>
</dbReference>
<dbReference type="EMBL" id="NAJP01000032">
    <property type="protein sequence ID" value="TKA40561.1"/>
    <property type="molecule type" value="Genomic_DNA"/>
</dbReference>
<protein>
    <submittedName>
        <fullName evidence="1">Uncharacterized protein</fullName>
    </submittedName>
</protein>